<dbReference type="Pfam" id="PF13807">
    <property type="entry name" value="GNVR"/>
    <property type="match status" value="1"/>
</dbReference>
<protein>
    <submittedName>
        <fullName evidence="13">Polysaccharide biosynthesis tyrosine autokinase</fullName>
        <ecNumber evidence="13">2.7.10.2</ecNumber>
    </submittedName>
</protein>
<dbReference type="InterPro" id="IPR005702">
    <property type="entry name" value="Wzc-like_C"/>
</dbReference>
<reference evidence="13" key="1">
    <citation type="submission" date="2022-10" db="EMBL/GenBank/DDBJ databases">
        <title>Catenovulum adriacola sp. nov. isolated in the Harbour of Susak.</title>
        <authorList>
            <person name="Schoch T."/>
            <person name="Reich S.J."/>
            <person name="Stoeferle S."/>
            <person name="Flaiz M."/>
            <person name="Kazda M."/>
            <person name="Riedel C.U."/>
            <person name="Duerre P."/>
        </authorList>
    </citation>
    <scope>NUCLEOTIDE SEQUENCE</scope>
    <source>
        <strain evidence="13">TS8</strain>
    </source>
</reference>
<feature type="transmembrane region" description="Helical" evidence="9">
    <location>
        <begin position="24"/>
        <end position="41"/>
    </location>
</feature>
<evidence type="ECO:0000256" key="8">
    <source>
        <dbReference type="SAM" id="Coils"/>
    </source>
</evidence>
<evidence type="ECO:0000256" key="7">
    <source>
        <dbReference type="ARBA" id="ARBA00023136"/>
    </source>
</evidence>
<dbReference type="RefSeq" id="WP_268074292.1">
    <property type="nucleotide sequence ID" value="NZ_CP109965.1"/>
</dbReference>
<evidence type="ECO:0000256" key="1">
    <source>
        <dbReference type="ARBA" id="ARBA00004651"/>
    </source>
</evidence>
<gene>
    <name evidence="13" type="ORF">OLW01_12725</name>
</gene>
<comment type="subcellular location">
    <subcellularLocation>
        <location evidence="1">Cell membrane</location>
        <topology evidence="1">Multi-pass membrane protein</topology>
    </subcellularLocation>
</comment>
<keyword evidence="2" id="KW-1003">Cell membrane</keyword>
<keyword evidence="4" id="KW-0547">Nucleotide-binding</keyword>
<evidence type="ECO:0000256" key="3">
    <source>
        <dbReference type="ARBA" id="ARBA00022692"/>
    </source>
</evidence>
<evidence type="ECO:0000256" key="6">
    <source>
        <dbReference type="ARBA" id="ARBA00022989"/>
    </source>
</evidence>
<evidence type="ECO:0000313" key="13">
    <source>
        <dbReference type="EMBL" id="WAJ69993.1"/>
    </source>
</evidence>
<feature type="coiled-coil region" evidence="8">
    <location>
        <begin position="196"/>
        <end position="260"/>
    </location>
</feature>
<dbReference type="PANTHER" id="PTHR32309:SF13">
    <property type="entry name" value="FERRIC ENTEROBACTIN TRANSPORT PROTEIN FEPE"/>
    <property type="match status" value="1"/>
</dbReference>
<accession>A0ABY7AK94</accession>
<evidence type="ECO:0000259" key="11">
    <source>
        <dbReference type="Pfam" id="PF02706"/>
    </source>
</evidence>
<keyword evidence="13" id="KW-0808">Transferase</keyword>
<evidence type="ECO:0000256" key="4">
    <source>
        <dbReference type="ARBA" id="ARBA00022741"/>
    </source>
</evidence>
<dbReference type="PANTHER" id="PTHR32309">
    <property type="entry name" value="TYROSINE-PROTEIN KINASE"/>
    <property type="match status" value="1"/>
</dbReference>
<proteinExistence type="predicted"/>
<dbReference type="GO" id="GO:0004715">
    <property type="term" value="F:non-membrane spanning protein tyrosine kinase activity"/>
    <property type="evidence" value="ECO:0007669"/>
    <property type="project" value="UniProtKB-EC"/>
</dbReference>
<keyword evidence="14" id="KW-1185">Reference proteome</keyword>
<feature type="domain" description="CobQ/CobB/MinD/ParA nucleotide binding" evidence="10">
    <location>
        <begin position="517"/>
        <end position="701"/>
    </location>
</feature>
<dbReference type="NCBIfam" id="TIGR01007">
    <property type="entry name" value="eps_fam"/>
    <property type="match status" value="1"/>
</dbReference>
<keyword evidence="6 9" id="KW-1133">Transmembrane helix</keyword>
<dbReference type="EC" id="2.7.10.2" evidence="13"/>
<sequence length="758" mass="85553">MAEHIPQDEIDLGQLFSLLWRQKWLPIFFCICFVLIAWVYVQNIDKKYAATTTIQIGIDQGNVVSIDDLYVLEARSKEYYSTQIELLKSRSMLSRVVTQLGLTQNDLSPIMERPIYQYLPSLKPKKTKPQATPSNTDLAKKLQKMVKISQITGSQLINITVTAPNPKLAQSIANTLADVYMQYHQDSRNKLNDNATKWLITELEQLKSKLDAAEENLQAYIKQEDLVDLAGILSLKSKDIETLAKQLLIAEREVKALKVKYKIIQQTQDPILLLLSNAIPTNALVESTHSTLSQLKLKLAELALVFGPKHPKHIALSEEIKATQATLNQQIATLIQGVEYNYKTAIKQHEQVEKSFKQAKQEYQQLTKQQNKFRQLQREVTANQELYDTFLKRLQETKATKSMEKAFANIVDYAQINPVPISPKKPLILVLALLLGGMLGTLLVFVIEFSRTGVRDKDEVSQISALPVLSEIPKIKRRNQNGNPMLPTELFANEYYLESIRTLRTRLKMNYEQVNIIAITSAMPNEGKSTLALNLAKAFSEVEKVLVIDADLRKPSMAQKLGLPANRQGLVELMSGQYKVSSCLYRQDSLGFDVLTSGANCDNPSKLLLSKDFPRLLKGLAKYYDKVIIETAPVNLVADAQAISKAADGILFVAKAEKTPRGFISHGLGLLNQVQANVLGIVLNQTQQKLSRYQYRQYIKPVKPDSKEAMPANVVPLPKRFNGLDNEAFELQRQDLLAQYQKLNRPPKRLSLNKARKQ</sequence>
<evidence type="ECO:0000259" key="10">
    <source>
        <dbReference type="Pfam" id="PF01656"/>
    </source>
</evidence>
<dbReference type="Pfam" id="PF02706">
    <property type="entry name" value="Wzz"/>
    <property type="match status" value="1"/>
</dbReference>
<dbReference type="InterPro" id="IPR050445">
    <property type="entry name" value="Bact_polysacc_biosynth/exp"/>
</dbReference>
<evidence type="ECO:0000256" key="9">
    <source>
        <dbReference type="SAM" id="Phobius"/>
    </source>
</evidence>
<dbReference type="CDD" id="cd05387">
    <property type="entry name" value="BY-kinase"/>
    <property type="match status" value="1"/>
</dbReference>
<feature type="transmembrane region" description="Helical" evidence="9">
    <location>
        <begin position="427"/>
        <end position="447"/>
    </location>
</feature>
<dbReference type="InterPro" id="IPR027417">
    <property type="entry name" value="P-loop_NTPase"/>
</dbReference>
<dbReference type="SUPFAM" id="SSF52540">
    <property type="entry name" value="P-loop containing nucleoside triphosphate hydrolases"/>
    <property type="match status" value="1"/>
</dbReference>
<dbReference type="Proteomes" id="UP001163726">
    <property type="component" value="Chromosome"/>
</dbReference>
<keyword evidence="3 9" id="KW-0812">Transmembrane</keyword>
<dbReference type="Pfam" id="PF01656">
    <property type="entry name" value="CbiA"/>
    <property type="match status" value="1"/>
</dbReference>
<feature type="domain" description="Tyrosine-protein kinase G-rich" evidence="12">
    <location>
        <begin position="369"/>
        <end position="446"/>
    </location>
</feature>
<keyword evidence="7 9" id="KW-0472">Membrane</keyword>
<dbReference type="InterPro" id="IPR003856">
    <property type="entry name" value="LPS_length_determ_N"/>
</dbReference>
<evidence type="ECO:0000259" key="12">
    <source>
        <dbReference type="Pfam" id="PF13807"/>
    </source>
</evidence>
<dbReference type="EMBL" id="CP109965">
    <property type="protein sequence ID" value="WAJ69993.1"/>
    <property type="molecule type" value="Genomic_DNA"/>
</dbReference>
<keyword evidence="5" id="KW-0067">ATP-binding</keyword>
<dbReference type="InterPro" id="IPR002586">
    <property type="entry name" value="CobQ/CobB/MinD/ParA_Nub-bd_dom"/>
</dbReference>
<evidence type="ECO:0000313" key="14">
    <source>
        <dbReference type="Proteomes" id="UP001163726"/>
    </source>
</evidence>
<feature type="coiled-coil region" evidence="8">
    <location>
        <begin position="342"/>
        <end position="386"/>
    </location>
</feature>
<dbReference type="Gene3D" id="3.40.50.300">
    <property type="entry name" value="P-loop containing nucleotide triphosphate hydrolases"/>
    <property type="match status" value="1"/>
</dbReference>
<organism evidence="13 14">
    <name type="scientific">Catenovulum adriaticum</name>
    <dbReference type="NCBI Taxonomy" id="2984846"/>
    <lineage>
        <taxon>Bacteria</taxon>
        <taxon>Pseudomonadati</taxon>
        <taxon>Pseudomonadota</taxon>
        <taxon>Gammaproteobacteria</taxon>
        <taxon>Alteromonadales</taxon>
        <taxon>Alteromonadaceae</taxon>
        <taxon>Catenovulum</taxon>
    </lineage>
</organism>
<dbReference type="InterPro" id="IPR032807">
    <property type="entry name" value="GNVR"/>
</dbReference>
<keyword evidence="8" id="KW-0175">Coiled coil</keyword>
<name>A0ABY7AK94_9ALTE</name>
<feature type="domain" description="Polysaccharide chain length determinant N-terminal" evidence="11">
    <location>
        <begin position="8"/>
        <end position="100"/>
    </location>
</feature>
<evidence type="ECO:0000256" key="5">
    <source>
        <dbReference type="ARBA" id="ARBA00022840"/>
    </source>
</evidence>
<evidence type="ECO:0000256" key="2">
    <source>
        <dbReference type="ARBA" id="ARBA00022475"/>
    </source>
</evidence>